<sequence>MLNSRTLTLFFMALALAVVAVLIAQRWVESLGSDDTQQVQYSKVIVASMDIPQWKQVGETDVTEKNWPKDTVTKDMFTEKSQVIGKVAINNVFTDEPMNTRRVVDPKGGNIFSLGFPENKRAFTVRVNDVSGVGGFLLPDNHVDVLAAKKLPGASQEVRTETIVQDVKVLAVDQESAAGDKNKPIVVRSVTLEMTPQQAEAVFKGQEQGSIQLALRNPTDRAVLDQAETIAYVATPPLPRAHKPQGKTFTVIRGMTQSKIECKGYVCSEQHL</sequence>
<proteinExistence type="predicted"/>
<dbReference type="Pfam" id="PF16976">
    <property type="entry name" value="RcpC"/>
    <property type="match status" value="1"/>
</dbReference>
<dbReference type="CDD" id="cd11614">
    <property type="entry name" value="SAF_CpaB_FlgA_like"/>
    <property type="match status" value="1"/>
</dbReference>
<accession>A0A2S6HDC3</accession>
<dbReference type="Proteomes" id="UP000240010">
    <property type="component" value="Unassembled WGS sequence"/>
</dbReference>
<dbReference type="AlphaFoldDB" id="A0A2S6HDC3"/>
<feature type="domain" description="SAF" evidence="1">
    <location>
        <begin position="42"/>
        <end position="104"/>
    </location>
</feature>
<evidence type="ECO:0000259" key="1">
    <source>
        <dbReference type="SMART" id="SM00858"/>
    </source>
</evidence>
<protein>
    <submittedName>
        <fullName evidence="2">Pilus assembly protein CpaB</fullName>
    </submittedName>
</protein>
<dbReference type="InterPro" id="IPR031571">
    <property type="entry name" value="RcpC_dom"/>
</dbReference>
<dbReference type="InterPro" id="IPR013974">
    <property type="entry name" value="SAF"/>
</dbReference>
<dbReference type="RefSeq" id="WP_104429244.1">
    <property type="nucleotide sequence ID" value="NZ_PTIZ01000006.1"/>
</dbReference>
<comment type="caution">
    <text evidence="2">The sequence shown here is derived from an EMBL/GenBank/DDBJ whole genome shotgun (WGS) entry which is preliminary data.</text>
</comment>
<dbReference type="EMBL" id="PTIZ01000006">
    <property type="protein sequence ID" value="PPK75393.1"/>
    <property type="molecule type" value="Genomic_DNA"/>
</dbReference>
<dbReference type="InterPro" id="IPR017592">
    <property type="entry name" value="Pilus_assmbl_Flp-typ_CpaB"/>
</dbReference>
<evidence type="ECO:0000313" key="2">
    <source>
        <dbReference type="EMBL" id="PPK75393.1"/>
    </source>
</evidence>
<organism evidence="2 3">
    <name type="scientific">Methylobacter tundripaludum</name>
    <dbReference type="NCBI Taxonomy" id="173365"/>
    <lineage>
        <taxon>Bacteria</taxon>
        <taxon>Pseudomonadati</taxon>
        <taxon>Pseudomonadota</taxon>
        <taxon>Gammaproteobacteria</taxon>
        <taxon>Methylococcales</taxon>
        <taxon>Methylococcaceae</taxon>
        <taxon>Methylobacter</taxon>
    </lineage>
</organism>
<evidence type="ECO:0000313" key="3">
    <source>
        <dbReference type="Proteomes" id="UP000240010"/>
    </source>
</evidence>
<name>A0A2S6HDC3_9GAMM</name>
<gene>
    <name evidence="2" type="ORF">B0F87_106241</name>
</gene>
<dbReference type="NCBIfam" id="TIGR03177">
    <property type="entry name" value="pilus_cpaB"/>
    <property type="match status" value="1"/>
</dbReference>
<dbReference type="Pfam" id="PF08666">
    <property type="entry name" value="SAF"/>
    <property type="match status" value="1"/>
</dbReference>
<dbReference type="SMART" id="SM00858">
    <property type="entry name" value="SAF"/>
    <property type="match status" value="1"/>
</dbReference>
<reference evidence="2 3" key="1">
    <citation type="submission" date="2018-02" db="EMBL/GenBank/DDBJ databases">
        <title>Subsurface microbial communities from deep shales in Ohio and West Virginia, USA.</title>
        <authorList>
            <person name="Wrighton K."/>
        </authorList>
    </citation>
    <scope>NUCLEOTIDE SEQUENCE [LARGE SCALE GENOMIC DNA]</scope>
    <source>
        <strain evidence="2 3">OWC-DMM</strain>
    </source>
</reference>